<feature type="transmembrane region" description="Helical" evidence="5">
    <location>
        <begin position="288"/>
        <end position="313"/>
    </location>
</feature>
<keyword evidence="5" id="KW-0813">Transport</keyword>
<comment type="caution">
    <text evidence="7">The sequence shown here is derived from an EMBL/GenBank/DDBJ whole genome shotgun (WGS) entry which is preliminary data.</text>
</comment>
<evidence type="ECO:0000313" key="8">
    <source>
        <dbReference type="Proteomes" id="UP000260649"/>
    </source>
</evidence>
<feature type="transmembrane region" description="Helical" evidence="5">
    <location>
        <begin position="471"/>
        <end position="492"/>
    </location>
</feature>
<dbReference type="Pfam" id="PF00528">
    <property type="entry name" value="BPD_transp_1"/>
    <property type="match status" value="2"/>
</dbReference>
<comment type="similarity">
    <text evidence="5">Belongs to the binding-protein-dependent transport system permease family.</text>
</comment>
<name>A0A3E2B2I8_9FIRM</name>
<dbReference type="GO" id="GO:0055085">
    <property type="term" value="P:transmembrane transport"/>
    <property type="evidence" value="ECO:0007669"/>
    <property type="project" value="InterPro"/>
</dbReference>
<dbReference type="PANTHER" id="PTHR43496">
    <property type="entry name" value="PROTEIN LPLB"/>
    <property type="match status" value="1"/>
</dbReference>
<feature type="transmembrane region" description="Helical" evidence="5">
    <location>
        <begin position="344"/>
        <end position="366"/>
    </location>
</feature>
<keyword evidence="3 5" id="KW-1133">Transmembrane helix</keyword>
<evidence type="ECO:0000256" key="3">
    <source>
        <dbReference type="ARBA" id="ARBA00022989"/>
    </source>
</evidence>
<sequence>MKRKHWELTLIFILLVILFATFLAIPAIRLLVKSFWGETGLTTEFYTSVLTAPQFGTALRNSFAVSAASALLAVGIAFVMAYLIHYTRLPRGFRRAMQAVATLPMFLPTITYGFAIIYSFGKQGLITRLLGHQIFNIYGFGGLLLGYVIYTVPVAFLLIHNTMGYVDKKTLVVSKAMGDGHLSTFWIAILRPLLGTLAGAFIQSFFLCFTDFGIPASVGGKYDVVATVLYNEMLGGVPDFNRGAVVAMVMLLPSIVSILLLRFLERYNIRYDRISDADLRPNRGRDTAWGLSGTVLSVGMLSIFAVIFVVPLVQNWPYQTQFTLAHVQAVFADSELQTVYLHSLGMALCTAFFGTLLAYGAALITARSTLPKWRKQSVDSIALVTNTIPGMVLGLAFLFTFTGTPLQNTFPLMILCNIVHYFSTPYLMMKNSLSKMNAGWETTAMLMGDSWPKTILRVVTPNAASSLIEVFSYYFINAMVTISALIFLAGARTMVLTTKIKQLQYVNEYNEVFVLSLLILFTNLLAKAIFTWLANRSAQTGKRNNKKRKETKPSCI</sequence>
<dbReference type="GO" id="GO:0005886">
    <property type="term" value="C:plasma membrane"/>
    <property type="evidence" value="ECO:0007669"/>
    <property type="project" value="UniProtKB-SubCell"/>
</dbReference>
<dbReference type="AlphaFoldDB" id="A0A3E2B2I8"/>
<evidence type="ECO:0000259" key="6">
    <source>
        <dbReference type="PROSITE" id="PS50928"/>
    </source>
</evidence>
<reference evidence="7 8" key="1">
    <citation type="submission" date="2018-07" db="EMBL/GenBank/DDBJ databases">
        <title>GABA Modulating Bacteria of the Human Gut Microbiota.</title>
        <authorList>
            <person name="Strandwitz P."/>
            <person name="Kim K.H."/>
            <person name="Terekhova D."/>
            <person name="Liu J.K."/>
            <person name="Sharma A."/>
            <person name="Levering J."/>
            <person name="Mcdonald D."/>
            <person name="Dietrich D."/>
            <person name="Ramadhar T.R."/>
            <person name="Lekbua A."/>
            <person name="Mroue N."/>
            <person name="Liston C."/>
            <person name="Stewart E.J."/>
            <person name="Dubin M.J."/>
            <person name="Zengler K."/>
            <person name="Knight R."/>
            <person name="Gilbert J.A."/>
            <person name="Clardy J."/>
            <person name="Lewis K."/>
        </authorList>
    </citation>
    <scope>NUCLEOTIDE SEQUENCE [LARGE SCALE GENOMIC DNA]</scope>
    <source>
        <strain evidence="7 8">KLE1738</strain>
    </source>
</reference>
<feature type="transmembrane region" description="Helical" evidence="5">
    <location>
        <begin position="378"/>
        <end position="398"/>
    </location>
</feature>
<dbReference type="InterPro" id="IPR035906">
    <property type="entry name" value="MetI-like_sf"/>
</dbReference>
<dbReference type="PROSITE" id="PS50928">
    <property type="entry name" value="ABC_TM1"/>
    <property type="match status" value="2"/>
</dbReference>
<dbReference type="SUPFAM" id="SSF161098">
    <property type="entry name" value="MetI-like"/>
    <property type="match status" value="2"/>
</dbReference>
<dbReference type="RefSeq" id="WP_117142434.1">
    <property type="nucleotide sequence ID" value="NZ_DAIQVC010000006.1"/>
</dbReference>
<feature type="transmembrane region" description="Helical" evidence="5">
    <location>
        <begin position="96"/>
        <end position="117"/>
    </location>
</feature>
<dbReference type="GeneID" id="97995757"/>
<keyword evidence="4 5" id="KW-0472">Membrane</keyword>
<evidence type="ECO:0000256" key="5">
    <source>
        <dbReference type="RuleBase" id="RU363032"/>
    </source>
</evidence>
<comment type="subcellular location">
    <subcellularLocation>
        <location evidence="5">Cell membrane</location>
        <topology evidence="5">Multi-pass membrane protein</topology>
    </subcellularLocation>
    <subcellularLocation>
        <location evidence="1">Membrane</location>
        <topology evidence="1">Multi-pass membrane protein</topology>
    </subcellularLocation>
</comment>
<evidence type="ECO:0000313" key="7">
    <source>
        <dbReference type="EMBL" id="RFT06229.1"/>
    </source>
</evidence>
<feature type="transmembrane region" description="Helical" evidence="5">
    <location>
        <begin position="63"/>
        <end position="84"/>
    </location>
</feature>
<feature type="domain" description="ABC transmembrane type-1" evidence="6">
    <location>
        <begin position="59"/>
        <end position="261"/>
    </location>
</feature>
<feature type="domain" description="ABC transmembrane type-1" evidence="6">
    <location>
        <begin position="340"/>
        <end position="530"/>
    </location>
</feature>
<feature type="transmembrane region" description="Helical" evidence="5">
    <location>
        <begin position="410"/>
        <end position="428"/>
    </location>
</feature>
<evidence type="ECO:0000256" key="4">
    <source>
        <dbReference type="ARBA" id="ARBA00023136"/>
    </source>
</evidence>
<dbReference type="EMBL" id="QQRQ01000014">
    <property type="protein sequence ID" value="RFT06229.1"/>
    <property type="molecule type" value="Genomic_DNA"/>
</dbReference>
<protein>
    <submittedName>
        <fullName evidence="7">ABC transporter permease subunit</fullName>
    </submittedName>
</protein>
<gene>
    <name evidence="7" type="ORF">DV520_08435</name>
</gene>
<feature type="transmembrane region" description="Helical" evidence="5">
    <location>
        <begin position="180"/>
        <end position="202"/>
    </location>
</feature>
<keyword evidence="2 5" id="KW-0812">Transmembrane</keyword>
<organism evidence="7 8">
    <name type="scientific">Evtepia gabavorous</name>
    <dbReference type="NCBI Taxonomy" id="2211183"/>
    <lineage>
        <taxon>Bacteria</taxon>
        <taxon>Bacillati</taxon>
        <taxon>Bacillota</taxon>
        <taxon>Clostridia</taxon>
        <taxon>Eubacteriales</taxon>
        <taxon>Evtepia</taxon>
    </lineage>
</organism>
<feature type="transmembrane region" description="Helical" evidence="5">
    <location>
        <begin position="243"/>
        <end position="264"/>
    </location>
</feature>
<dbReference type="InterPro" id="IPR000515">
    <property type="entry name" value="MetI-like"/>
</dbReference>
<feature type="transmembrane region" description="Helical" evidence="5">
    <location>
        <begin position="137"/>
        <end position="159"/>
    </location>
</feature>
<dbReference type="CDD" id="cd06261">
    <property type="entry name" value="TM_PBP2"/>
    <property type="match status" value="2"/>
</dbReference>
<dbReference type="Proteomes" id="UP000260649">
    <property type="component" value="Unassembled WGS sequence"/>
</dbReference>
<evidence type="ECO:0000256" key="1">
    <source>
        <dbReference type="ARBA" id="ARBA00004141"/>
    </source>
</evidence>
<feature type="transmembrane region" description="Helical" evidence="5">
    <location>
        <begin position="512"/>
        <end position="534"/>
    </location>
</feature>
<dbReference type="Gene3D" id="1.10.3720.10">
    <property type="entry name" value="MetI-like"/>
    <property type="match status" value="2"/>
</dbReference>
<dbReference type="PANTHER" id="PTHR43496:SF1">
    <property type="entry name" value="POLYGALACTURONAN_RHAMNOGALACTURONAN TRANSPORT SYSTEM PERMEASE PROTEIN YTEP"/>
    <property type="match status" value="1"/>
</dbReference>
<accession>A0A3E2B2I8</accession>
<dbReference type="OrthoDB" id="725at2"/>
<keyword evidence="8" id="KW-1185">Reference proteome</keyword>
<proteinExistence type="inferred from homology"/>
<evidence type="ECO:0000256" key="2">
    <source>
        <dbReference type="ARBA" id="ARBA00022692"/>
    </source>
</evidence>